<keyword evidence="1" id="KW-0472">Membrane</keyword>
<protein>
    <submittedName>
        <fullName evidence="2">Uncharacterized protein</fullName>
    </submittedName>
</protein>
<gene>
    <name evidence="2" type="ORF">CIK91_10255</name>
</gene>
<organism evidence="2 3">
    <name type="scientific">Segatella bryantii</name>
    <name type="common">Prevotella bryantii</name>
    <dbReference type="NCBI Taxonomy" id="77095"/>
    <lineage>
        <taxon>Bacteria</taxon>
        <taxon>Pseudomonadati</taxon>
        <taxon>Bacteroidota</taxon>
        <taxon>Bacteroidia</taxon>
        <taxon>Bacteroidales</taxon>
        <taxon>Prevotellaceae</taxon>
        <taxon>Segatella</taxon>
    </lineage>
</organism>
<evidence type="ECO:0000256" key="1">
    <source>
        <dbReference type="SAM" id="Phobius"/>
    </source>
</evidence>
<keyword evidence="1" id="KW-1133">Transmembrane helix</keyword>
<dbReference type="EMBL" id="NPJF01000050">
    <property type="protein sequence ID" value="OYP54189.1"/>
    <property type="molecule type" value="Genomic_DNA"/>
</dbReference>
<feature type="transmembrane region" description="Helical" evidence="1">
    <location>
        <begin position="49"/>
        <end position="70"/>
    </location>
</feature>
<reference evidence="2 3" key="1">
    <citation type="submission" date="2017-08" db="EMBL/GenBank/DDBJ databases">
        <title>Comparative genomics of non-oral Prevotella species.</title>
        <authorList>
            <person name="Accetto T."/>
            <person name="Nograsek B."/>
            <person name="Avgustin G."/>
        </authorList>
    </citation>
    <scope>NUCLEOTIDE SEQUENCE [LARGE SCALE GENOMIC DNA]</scope>
    <source>
        <strain evidence="2 3">TC1-1</strain>
    </source>
</reference>
<dbReference type="Proteomes" id="UP000216189">
    <property type="component" value="Unassembled WGS sequence"/>
</dbReference>
<keyword evidence="1" id="KW-0812">Transmembrane</keyword>
<keyword evidence="3" id="KW-1185">Reference proteome</keyword>
<name>A0ABX4EG60_SEGBR</name>
<evidence type="ECO:0000313" key="2">
    <source>
        <dbReference type="EMBL" id="OYP54189.1"/>
    </source>
</evidence>
<accession>A0ABX4EG60</accession>
<proteinExistence type="predicted"/>
<evidence type="ECO:0000313" key="3">
    <source>
        <dbReference type="Proteomes" id="UP000216189"/>
    </source>
</evidence>
<comment type="caution">
    <text evidence="2">The sequence shown here is derived from an EMBL/GenBank/DDBJ whole genome shotgun (WGS) entry which is preliminary data.</text>
</comment>
<feature type="transmembrane region" description="Helical" evidence="1">
    <location>
        <begin position="12"/>
        <end position="29"/>
    </location>
</feature>
<sequence>MCPLPINLQGLYLGGLFNGIVLFGGLYVWKKVILKKYKETHSRQLLNSVPNIFTSLGILFTFVSICYSLSGVSSVEVVEGSQRIGKTVGELQNSTDIDLPTIVKNLIPAFSTSIWGIILAMYSNYKSRMLFADEEAEYDKEHATPEKNLEMLVSQMQEMKTSFSGKLNVLDKMYKHMKEQDETTKQYNDQLNSNIKEQSSILEKFVNDFVARMDDIFTRMHDAVEQQIMTFGQAQFSRTNDIMQKLTEEMSSMSKTLVEKQSESVNQMMTDTNTQITSITERLTALTNNIADQNSSALEALSVKQNEKLDAIISSYNQLSQDSLSSFKKMGEEMKKLGTTLAEQNNSALSELNQQQTEKLNAIIAGYTDLNKSSLESYQQMAENMKQMNNSTAEEIRTSLRTSVSDITSSISMQCNTLGDAITKNVEKLEHSYSFIDKYVAQLKADYEQSTLAYTDAVQNAHDLNASFEDTIKQVDNSLKSVVSTNEMIDKIMKMMNERQTNIESLIQKIKEVGSTIETLQKLESTLNKVVNR</sequence>